<evidence type="ECO:0000256" key="13">
    <source>
        <dbReference type="ARBA" id="ARBA00023157"/>
    </source>
</evidence>
<dbReference type="UniPathway" id="UPA00862"/>
<evidence type="ECO:0000256" key="5">
    <source>
        <dbReference type="ARBA" id="ARBA00012979"/>
    </source>
</evidence>
<keyword evidence="15" id="KW-0511">Multifunctional enzyme</keyword>
<evidence type="ECO:0000313" key="23">
    <source>
        <dbReference type="EMBL" id="GBL84149.1"/>
    </source>
</evidence>
<comment type="subcellular location">
    <subcellularLocation>
        <location evidence="1">Golgi apparatus membrane</location>
        <topology evidence="1">Single-pass type II membrane protein</topology>
    </subcellularLocation>
</comment>
<comment type="similarity">
    <text evidence="4">Belongs to the sulfotransferase 1 family. NDST subfamily.</text>
</comment>
<evidence type="ECO:0000259" key="22">
    <source>
        <dbReference type="Pfam" id="PF25119"/>
    </source>
</evidence>
<dbReference type="OrthoDB" id="8958249at2759"/>
<dbReference type="GO" id="GO:0019213">
    <property type="term" value="F:deacetylase activity"/>
    <property type="evidence" value="ECO:0007669"/>
    <property type="project" value="TreeGrafter"/>
</dbReference>
<feature type="binding site" evidence="17">
    <location>
        <position position="726"/>
    </location>
    <ligand>
        <name>3'-phosphoadenylyl sulfate</name>
        <dbReference type="ChEBI" id="CHEBI:58339"/>
    </ligand>
</feature>
<dbReference type="Gene3D" id="3.40.50.300">
    <property type="entry name" value="P-loop containing nucleotide triphosphate hydrolases"/>
    <property type="match status" value="1"/>
</dbReference>
<dbReference type="GO" id="GO:0016787">
    <property type="term" value="F:hydrolase activity"/>
    <property type="evidence" value="ECO:0007669"/>
    <property type="project" value="UniProtKB-KW"/>
</dbReference>
<evidence type="ECO:0000256" key="15">
    <source>
        <dbReference type="ARBA" id="ARBA00023268"/>
    </source>
</evidence>
<evidence type="ECO:0000256" key="7">
    <source>
        <dbReference type="ARBA" id="ARBA00022692"/>
    </source>
</evidence>
<dbReference type="EMBL" id="BGPR01000036">
    <property type="protein sequence ID" value="GBL84149.1"/>
    <property type="molecule type" value="Genomic_DNA"/>
</dbReference>
<evidence type="ECO:0000256" key="4">
    <source>
        <dbReference type="ARBA" id="ARBA00010420"/>
    </source>
</evidence>
<evidence type="ECO:0000256" key="11">
    <source>
        <dbReference type="ARBA" id="ARBA00023034"/>
    </source>
</evidence>
<dbReference type="GO" id="GO:0000139">
    <property type="term" value="C:Golgi membrane"/>
    <property type="evidence" value="ECO:0007669"/>
    <property type="project" value="UniProtKB-SubCell"/>
</dbReference>
<evidence type="ECO:0000259" key="21">
    <source>
        <dbReference type="Pfam" id="PF12062"/>
    </source>
</evidence>
<dbReference type="GO" id="GO:0015012">
    <property type="term" value="P:heparan sulfate proteoglycan biosynthetic process"/>
    <property type="evidence" value="ECO:0007669"/>
    <property type="project" value="UniProtKB-UniPathway"/>
</dbReference>
<evidence type="ECO:0000256" key="2">
    <source>
        <dbReference type="ARBA" id="ARBA00004841"/>
    </source>
</evidence>
<feature type="domain" description="Heparan sulphate-N-deacetylase deacetylase" evidence="21">
    <location>
        <begin position="325"/>
        <end position="529"/>
    </location>
</feature>
<dbReference type="FunFam" id="3.40.50.300:FF:000176">
    <property type="entry name" value="bifunctional heparan sulfate N-deacetylase/N-sulfotransferase 1"/>
    <property type="match status" value="1"/>
</dbReference>
<dbReference type="PANTHER" id="PTHR10605:SF56">
    <property type="entry name" value="BIFUNCTIONAL HEPARAN SULFATE N-DEACETYLASE_N-SULFOTRANSFERASE"/>
    <property type="match status" value="1"/>
</dbReference>
<dbReference type="GO" id="GO:0030210">
    <property type="term" value="P:heparin proteoglycan biosynthetic process"/>
    <property type="evidence" value="ECO:0007669"/>
    <property type="project" value="UniProtKB-UniPathway"/>
</dbReference>
<accession>A0A4Y2AY83</accession>
<keyword evidence="6 23" id="KW-0808">Transferase</keyword>
<feature type="disulfide bond" evidence="18">
    <location>
        <begin position="832"/>
        <end position="843"/>
    </location>
</feature>
<evidence type="ECO:0000259" key="20">
    <source>
        <dbReference type="Pfam" id="PF00685"/>
    </source>
</evidence>
<dbReference type="Pfam" id="PF25119">
    <property type="entry name" value="HSNSD_N"/>
    <property type="match status" value="1"/>
</dbReference>
<keyword evidence="14" id="KW-0325">Glycoprotein</keyword>
<gene>
    <name evidence="23" type="primary">sfl</name>
    <name evidence="23" type="ORF">AVEN_118560_1</name>
</gene>
<comment type="pathway">
    <text evidence="2">Glycan metabolism; heparin biosynthesis.</text>
</comment>
<dbReference type="PANTHER" id="PTHR10605">
    <property type="entry name" value="HEPARAN SULFATE SULFOTRANSFERASE"/>
    <property type="match status" value="1"/>
</dbReference>
<evidence type="ECO:0000256" key="10">
    <source>
        <dbReference type="ARBA" id="ARBA00022989"/>
    </source>
</evidence>
<evidence type="ECO:0000313" key="24">
    <source>
        <dbReference type="Proteomes" id="UP000499080"/>
    </source>
</evidence>
<evidence type="ECO:0000256" key="12">
    <source>
        <dbReference type="ARBA" id="ARBA00023136"/>
    </source>
</evidence>
<evidence type="ECO:0000256" key="6">
    <source>
        <dbReference type="ARBA" id="ARBA00022679"/>
    </source>
</evidence>
<keyword evidence="24" id="KW-1185">Reference proteome</keyword>
<evidence type="ECO:0000256" key="9">
    <source>
        <dbReference type="ARBA" id="ARBA00022968"/>
    </source>
</evidence>
<dbReference type="Pfam" id="PF00685">
    <property type="entry name" value="Sulfotransfer_1"/>
    <property type="match status" value="1"/>
</dbReference>
<sequence length="897" mass="103753">MVVEVIFRKVKRFGSSVVQKCCISHRPAIRKLWYSACALSILSLVICAYYITNVQLNSMIKVPKELTFRCKSSADRPFDNLRNGFGFPPTNVHASNARLRLDAKVLVFVETQYSHLGRQISEILEASRIKFKLEIAGKSLPLLTNLDKGKFAVLVFENFEKYLHMNKWNRELLDKYCREYNVGIIGFMKAQEETYVGAQLKGFPLYVHTNMAVRDYHLNGDSTVLRLTRAGEVFYGNIPGSDWTVFQPNHSTYEALASARSQTYHSSLANKGIDPLLTTVVHDHGNYDGISRVLFGNGFQLWIHRLLFLDAISFLSHGKLSLPLQRFILIDIDDIFVGEKSTRMKPADVMALLNAQARIKRTVPGFRFNLGFSGKFYHKGTSEENTGDDMLIEHADEFWWFCHMWSHSQPHLFENITALEMEMKLNREFAKKHGIPLDSGYSVAPHHSGVYPVHEPLYEAWKRVWNVRVTSTEEYPHLRPARLRRGFIHRNIMVLPRQTCGLYTHTIFLDKYPGGPEKLELSIKGGELFHLFVYNPVNIFMTHLSNYGNDRLALYTFESVIKFVQCWTNLQLITLPPLQLADKYFQTYPEESDPVWMNPCNDKRHRAIWSAAKSCEQLPKFLVIGPQKTGTTALYTFLSMHPAIVSNYPSPETFEEVQFFNGRNYYKGLDWYMNFFPVPKNSTDKYLFEKSATYFDGDLVPMRAHALLPAAKIITILISPIKRAYSWYQHMRGHKDPAALNYSFQEIVTTGDRGHKALRELRNRCLMPGMYAQHLDRWLSYYSPQQLLIIDGEELKSDPVAVMSKVQQFLKIKPFLNYKDHLRYDPRKGFFCQVSQERNNTKCLGRSKGRLYPPMDPQTEKFLKAFYLPHNIALSKLLTKLRQPIPFWLEKDLSHGS</sequence>
<protein>
    <recommendedName>
        <fullName evidence="5">[heparan sulfate]-glucosamine N-sulfotransferase</fullName>
        <ecNumber evidence="5">2.8.2.8</ecNumber>
    </recommendedName>
</protein>
<keyword evidence="13 18" id="KW-1015">Disulfide bond</keyword>
<organism evidence="23 24">
    <name type="scientific">Araneus ventricosus</name>
    <name type="common">Orbweaver spider</name>
    <name type="synonym">Epeira ventricosa</name>
    <dbReference type="NCBI Taxonomy" id="182803"/>
    <lineage>
        <taxon>Eukaryota</taxon>
        <taxon>Metazoa</taxon>
        <taxon>Ecdysozoa</taxon>
        <taxon>Arthropoda</taxon>
        <taxon>Chelicerata</taxon>
        <taxon>Arachnida</taxon>
        <taxon>Araneae</taxon>
        <taxon>Araneomorphae</taxon>
        <taxon>Entelegynae</taxon>
        <taxon>Araneoidea</taxon>
        <taxon>Araneidae</taxon>
        <taxon>Araneus</taxon>
    </lineage>
</organism>
<comment type="caution">
    <text evidence="23">The sequence shown here is derived from an EMBL/GenBank/DDBJ whole genome shotgun (WGS) entry which is preliminary data.</text>
</comment>
<dbReference type="Pfam" id="PF12062">
    <property type="entry name" value="HSNSD-CE"/>
    <property type="match status" value="1"/>
</dbReference>
<dbReference type="InterPro" id="IPR000863">
    <property type="entry name" value="Sulfotransferase_dom"/>
</dbReference>
<evidence type="ECO:0000256" key="14">
    <source>
        <dbReference type="ARBA" id="ARBA00023180"/>
    </source>
</evidence>
<proteinExistence type="inferred from homology"/>
<feature type="domain" description="Sulfotransferase" evidence="20">
    <location>
        <begin position="619"/>
        <end position="867"/>
    </location>
</feature>
<evidence type="ECO:0000256" key="17">
    <source>
        <dbReference type="PIRSR" id="PIRSR637359-2"/>
    </source>
</evidence>
<dbReference type="UniPathway" id="UPA00756"/>
<dbReference type="AlphaFoldDB" id="A0A4Y2AY83"/>
<feature type="transmembrane region" description="Helical" evidence="19">
    <location>
        <begin position="32"/>
        <end position="51"/>
    </location>
</feature>
<keyword evidence="9" id="KW-0735">Signal-anchor</keyword>
<dbReference type="GO" id="GO:0015016">
    <property type="term" value="F:heparan sulfate N-sulfotransferase activity"/>
    <property type="evidence" value="ECO:0007669"/>
    <property type="project" value="UniProtKB-EC"/>
</dbReference>
<dbReference type="InterPro" id="IPR027417">
    <property type="entry name" value="P-loop_NTPase"/>
</dbReference>
<comment type="pathway">
    <text evidence="3">Glycan metabolism; heparan sulfate biosynthesis.</text>
</comment>
<evidence type="ECO:0000256" key="8">
    <source>
        <dbReference type="ARBA" id="ARBA00022801"/>
    </source>
</evidence>
<dbReference type="EC" id="2.8.2.8" evidence="5"/>
<reference evidence="23 24" key="1">
    <citation type="journal article" date="2019" name="Sci. Rep.">
        <title>Orb-weaving spider Araneus ventricosus genome elucidates the spidroin gene catalogue.</title>
        <authorList>
            <person name="Kono N."/>
            <person name="Nakamura H."/>
            <person name="Ohtoshi R."/>
            <person name="Moran D.A.P."/>
            <person name="Shinohara A."/>
            <person name="Yoshida Y."/>
            <person name="Fujiwara M."/>
            <person name="Mori M."/>
            <person name="Tomita M."/>
            <person name="Arakawa K."/>
        </authorList>
    </citation>
    <scope>NUCLEOTIDE SEQUENCE [LARGE SCALE GENOMIC DNA]</scope>
</reference>
<evidence type="ECO:0000256" key="19">
    <source>
        <dbReference type="SAM" id="Phobius"/>
    </source>
</evidence>
<dbReference type="SUPFAM" id="SSF52540">
    <property type="entry name" value="P-loop containing nucleoside triphosphate hydrolases"/>
    <property type="match status" value="1"/>
</dbReference>
<keyword evidence="11" id="KW-0333">Golgi apparatus</keyword>
<dbReference type="InterPro" id="IPR021930">
    <property type="entry name" value="Heparan_SO4_deacetylase_dom"/>
</dbReference>
<feature type="binding site" evidence="17">
    <location>
        <begin position="848"/>
        <end position="852"/>
    </location>
    <ligand>
        <name>3'-phosphoadenylyl sulfate</name>
        <dbReference type="ChEBI" id="CHEBI:58339"/>
    </ligand>
</feature>
<keyword evidence="8" id="KW-0378">Hydrolase</keyword>
<name>A0A4Y2AY83_ARAVE</name>
<dbReference type="Proteomes" id="UP000499080">
    <property type="component" value="Unassembled WGS sequence"/>
</dbReference>
<feature type="active site" description="For sulfotransferase activity" evidence="16">
    <location>
        <position position="628"/>
    </location>
</feature>
<evidence type="ECO:0000256" key="18">
    <source>
        <dbReference type="PIRSR" id="PIRSR637359-3"/>
    </source>
</evidence>
<keyword evidence="12 19" id="KW-0472">Membrane</keyword>
<keyword evidence="10 19" id="KW-1133">Transmembrane helix</keyword>
<evidence type="ECO:0000256" key="3">
    <source>
        <dbReference type="ARBA" id="ARBA00005093"/>
    </source>
</evidence>
<evidence type="ECO:0000256" key="16">
    <source>
        <dbReference type="PIRSR" id="PIRSR637359-1"/>
    </source>
</evidence>
<evidence type="ECO:0000256" key="1">
    <source>
        <dbReference type="ARBA" id="ARBA00004323"/>
    </source>
</evidence>
<dbReference type="InterPro" id="IPR056793">
    <property type="entry name" value="HSNSD_N"/>
</dbReference>
<feature type="domain" description="Heparan sulfate-N-deacetylase N-terminal" evidence="22">
    <location>
        <begin position="102"/>
        <end position="315"/>
    </location>
</feature>
<dbReference type="InterPro" id="IPR037359">
    <property type="entry name" value="NST/OST"/>
</dbReference>
<keyword evidence="7 19" id="KW-0812">Transmembrane</keyword>